<dbReference type="EMBL" id="JANARS010000006">
    <property type="protein sequence ID" value="MCP3423280.1"/>
    <property type="molecule type" value="Genomic_DNA"/>
</dbReference>
<evidence type="ECO:0000256" key="2">
    <source>
        <dbReference type="ARBA" id="ARBA00023125"/>
    </source>
</evidence>
<dbReference type="PANTHER" id="PTHR30055">
    <property type="entry name" value="HTH-TYPE TRANSCRIPTIONAL REGULATOR RUTR"/>
    <property type="match status" value="1"/>
</dbReference>
<reference evidence="6 7" key="1">
    <citation type="submission" date="2022-06" db="EMBL/GenBank/DDBJ databases">
        <authorList>
            <person name="So Y."/>
        </authorList>
    </citation>
    <scope>NUCLEOTIDE SEQUENCE [LARGE SCALE GENOMIC DNA]</scope>
    <source>
        <strain evidence="6 7">STR3</strain>
    </source>
</reference>
<keyword evidence="7" id="KW-1185">Reference proteome</keyword>
<proteinExistence type="predicted"/>
<comment type="caution">
    <text evidence="6">The sequence shown here is derived from an EMBL/GenBank/DDBJ whole genome shotgun (WGS) entry which is preliminary data.</text>
</comment>
<dbReference type="SUPFAM" id="SSF46689">
    <property type="entry name" value="Homeodomain-like"/>
    <property type="match status" value="1"/>
</dbReference>
<keyword evidence="3" id="KW-0804">Transcription</keyword>
<dbReference type="PRINTS" id="PR00455">
    <property type="entry name" value="HTHTETR"/>
</dbReference>
<dbReference type="Pfam" id="PF00440">
    <property type="entry name" value="TetR_N"/>
    <property type="match status" value="1"/>
</dbReference>
<evidence type="ECO:0000256" key="3">
    <source>
        <dbReference type="ARBA" id="ARBA00023163"/>
    </source>
</evidence>
<accession>A0ABT1KZU1</accession>
<evidence type="ECO:0000313" key="6">
    <source>
        <dbReference type="EMBL" id="MCP3423280.1"/>
    </source>
</evidence>
<evidence type="ECO:0000256" key="4">
    <source>
        <dbReference type="PROSITE-ProRule" id="PRU00335"/>
    </source>
</evidence>
<name>A0ABT1KZU1_9ACTN</name>
<dbReference type="RefSeq" id="WP_254182472.1">
    <property type="nucleotide sequence ID" value="NZ_JANARS010000006.1"/>
</dbReference>
<dbReference type="Proteomes" id="UP001204524">
    <property type="component" value="Unassembled WGS sequence"/>
</dbReference>
<sequence>MTPRARPMTPDDRREALVDATIPLLHEHGRSVTTKLIADAAGVAEGTIFRVFDSKDDLVTAALEKALDMEPFLLDLEAVDPDLPLRERLVDVCSRLQERFRGIFSLMTAMGMVGPPKSHRHMEDGRRRAEKIMVAVVEPDADRLTCTPDQLVHMLRMLTFSGTHPHISDGHLLTPDQIVDTLLHGVLRKDS</sequence>
<dbReference type="InterPro" id="IPR001647">
    <property type="entry name" value="HTH_TetR"/>
</dbReference>
<dbReference type="PANTHER" id="PTHR30055:SF234">
    <property type="entry name" value="HTH-TYPE TRANSCRIPTIONAL REGULATOR BETI"/>
    <property type="match status" value="1"/>
</dbReference>
<evidence type="ECO:0000256" key="1">
    <source>
        <dbReference type="ARBA" id="ARBA00023015"/>
    </source>
</evidence>
<dbReference type="InterPro" id="IPR050109">
    <property type="entry name" value="HTH-type_TetR-like_transc_reg"/>
</dbReference>
<evidence type="ECO:0000313" key="7">
    <source>
        <dbReference type="Proteomes" id="UP001204524"/>
    </source>
</evidence>
<gene>
    <name evidence="6" type="ORF">NCI01_15875</name>
</gene>
<organism evidence="6 7">
    <name type="scientific">Nocardioides pinisoli</name>
    <dbReference type="NCBI Taxonomy" id="2950279"/>
    <lineage>
        <taxon>Bacteria</taxon>
        <taxon>Bacillati</taxon>
        <taxon>Actinomycetota</taxon>
        <taxon>Actinomycetes</taxon>
        <taxon>Propionibacteriales</taxon>
        <taxon>Nocardioidaceae</taxon>
        <taxon>Nocardioides</taxon>
    </lineage>
</organism>
<keyword evidence="1" id="KW-0805">Transcription regulation</keyword>
<dbReference type="PROSITE" id="PS50977">
    <property type="entry name" value="HTH_TETR_2"/>
    <property type="match status" value="1"/>
</dbReference>
<feature type="domain" description="HTH tetR-type" evidence="5">
    <location>
        <begin position="11"/>
        <end position="70"/>
    </location>
</feature>
<protein>
    <submittedName>
        <fullName evidence="6">TetR/AcrR family transcriptional regulator</fullName>
    </submittedName>
</protein>
<feature type="DNA-binding region" description="H-T-H motif" evidence="4">
    <location>
        <begin position="33"/>
        <end position="52"/>
    </location>
</feature>
<keyword evidence="2 4" id="KW-0238">DNA-binding</keyword>
<dbReference type="Gene3D" id="1.10.357.10">
    <property type="entry name" value="Tetracycline Repressor, domain 2"/>
    <property type="match status" value="1"/>
</dbReference>
<evidence type="ECO:0000259" key="5">
    <source>
        <dbReference type="PROSITE" id="PS50977"/>
    </source>
</evidence>
<dbReference type="InterPro" id="IPR009057">
    <property type="entry name" value="Homeodomain-like_sf"/>
</dbReference>